<gene>
    <name evidence="1" type="ORF">AMQ22_01233</name>
</gene>
<sequence>MTNAVYSKAKEKMLQAGIDLVTGDVKAILVDTLNYYVDLENHDFLDDIPVVAITATSPVLTNKSIAGGVFDADNITFTLVSGNESEAIILYIDTGTESESPLIAYIDTATGLPITPNGGDIVIEWDNGANKIFRL</sequence>
<proteinExistence type="predicted"/>
<organism evidence="1 2">
    <name type="scientific">Candidatus Methanofastidiosum methylothiophilum</name>
    <dbReference type="NCBI Taxonomy" id="1705564"/>
    <lineage>
        <taxon>Archaea</taxon>
        <taxon>Methanobacteriati</taxon>
        <taxon>Methanobacteriota</taxon>
        <taxon>Stenosarchaea group</taxon>
        <taxon>Candidatus Methanofastidiosia</taxon>
        <taxon>Candidatus Methanofastidiosales</taxon>
        <taxon>Candidatus Methanofastidiosaceae</taxon>
        <taxon>Candidatus Methanofastidiosum</taxon>
    </lineage>
</organism>
<name>A0A150J3A1_9EURY</name>
<comment type="caution">
    <text evidence="1">The sequence shown here is derived from an EMBL/GenBank/DDBJ whole genome shotgun (WGS) entry which is preliminary data.</text>
</comment>
<dbReference type="Proteomes" id="UP000075398">
    <property type="component" value="Unassembled WGS sequence"/>
</dbReference>
<evidence type="ECO:0000313" key="2">
    <source>
        <dbReference type="Proteomes" id="UP000075398"/>
    </source>
</evidence>
<reference evidence="1 2" key="1">
    <citation type="journal article" date="2016" name="ISME J.">
        <title>Chasing the elusive Euryarchaeota class WSA2: genomes reveal a uniquely fastidious methyl-reducing methanogen.</title>
        <authorList>
            <person name="Nobu M.K."/>
            <person name="Narihiro T."/>
            <person name="Kuroda K."/>
            <person name="Mei R."/>
            <person name="Liu W.T."/>
        </authorList>
    </citation>
    <scope>NUCLEOTIDE SEQUENCE [LARGE SCALE GENOMIC DNA]</scope>
    <source>
        <strain evidence="1">U1lsi0528_Bin055</strain>
    </source>
</reference>
<protein>
    <submittedName>
        <fullName evidence="1">Uncharacterized protein</fullName>
    </submittedName>
</protein>
<evidence type="ECO:0000313" key="1">
    <source>
        <dbReference type="EMBL" id="KYC51672.1"/>
    </source>
</evidence>
<dbReference type="EMBL" id="LNGC01000051">
    <property type="protein sequence ID" value="KYC51672.1"/>
    <property type="molecule type" value="Genomic_DNA"/>
</dbReference>
<dbReference type="AlphaFoldDB" id="A0A150J3A1"/>
<accession>A0A150J3A1</accession>